<dbReference type="RefSeq" id="XP_009543294.1">
    <property type="nucleotide sequence ID" value="XM_009544999.1"/>
</dbReference>
<keyword evidence="4 7" id="KW-0472">Membrane</keyword>
<proteinExistence type="predicted"/>
<organism evidence="10 11">
    <name type="scientific">Heterobasidion irregulare (strain TC 32-1)</name>
    <dbReference type="NCBI Taxonomy" id="747525"/>
    <lineage>
        <taxon>Eukaryota</taxon>
        <taxon>Fungi</taxon>
        <taxon>Dikarya</taxon>
        <taxon>Basidiomycota</taxon>
        <taxon>Agaricomycotina</taxon>
        <taxon>Agaricomycetes</taxon>
        <taxon>Russulales</taxon>
        <taxon>Bondarzewiaceae</taxon>
        <taxon>Heterobasidion</taxon>
        <taxon>Heterobasidion annosum species complex</taxon>
    </lineage>
</organism>
<keyword evidence="2 7" id="KW-0812">Transmembrane</keyword>
<dbReference type="STRING" id="747525.W4KGZ2"/>
<feature type="region of interest" description="Disordered" evidence="6">
    <location>
        <begin position="143"/>
        <end position="168"/>
    </location>
</feature>
<dbReference type="Gene3D" id="3.40.30.10">
    <property type="entry name" value="Glutaredoxin"/>
    <property type="match status" value="3"/>
</dbReference>
<dbReference type="PANTHER" id="PTHR46426:SF1">
    <property type="entry name" value="PROTEIN DISULFIDE-ISOMERASE TMX3"/>
    <property type="match status" value="1"/>
</dbReference>
<dbReference type="GO" id="GO:0005789">
    <property type="term" value="C:endoplasmic reticulum membrane"/>
    <property type="evidence" value="ECO:0007669"/>
    <property type="project" value="UniProtKB-SubCell"/>
</dbReference>
<evidence type="ECO:0000256" key="5">
    <source>
        <dbReference type="ARBA" id="ARBA00045246"/>
    </source>
</evidence>
<feature type="chain" id="PRO_5004845468" evidence="8">
    <location>
        <begin position="25"/>
        <end position="585"/>
    </location>
</feature>
<dbReference type="InterPro" id="IPR036249">
    <property type="entry name" value="Thioredoxin-like_sf"/>
</dbReference>
<dbReference type="InterPro" id="IPR052250">
    <property type="entry name" value="PDI_TMX3"/>
</dbReference>
<dbReference type="GeneID" id="20678636"/>
<keyword evidence="3 7" id="KW-1133">Transmembrane helix</keyword>
<protein>
    <submittedName>
        <fullName evidence="10">Thioredoxin protein disulfide isomerase</fullName>
    </submittedName>
</protein>
<dbReference type="KEGG" id="hir:HETIRDRAFT_63361"/>
<dbReference type="InParanoid" id="W4KGZ2"/>
<evidence type="ECO:0000256" key="3">
    <source>
        <dbReference type="ARBA" id="ARBA00022989"/>
    </source>
</evidence>
<dbReference type="PROSITE" id="PS00194">
    <property type="entry name" value="THIOREDOXIN_1"/>
    <property type="match status" value="1"/>
</dbReference>
<dbReference type="PANTHER" id="PTHR46426">
    <property type="entry name" value="PROTEIN DISULFIDE-ISOMERASE TMX3"/>
    <property type="match status" value="1"/>
</dbReference>
<evidence type="ECO:0000313" key="11">
    <source>
        <dbReference type="Proteomes" id="UP000030671"/>
    </source>
</evidence>
<comment type="function">
    <text evidence="5">Probable disulfide isomerase, which participates in the folding of proteins containing disulfide bonds. May act as a dithiol oxidase. Acts as a regulator of endoplasmic reticulum-mitochondria contact sites via its ability to regulate redox signals.</text>
</comment>
<reference evidence="10 11" key="1">
    <citation type="journal article" date="2012" name="New Phytol.">
        <title>Insight into trade-off between wood decay and parasitism from the genome of a fungal forest pathogen.</title>
        <authorList>
            <person name="Olson A."/>
            <person name="Aerts A."/>
            <person name="Asiegbu F."/>
            <person name="Belbahri L."/>
            <person name="Bouzid O."/>
            <person name="Broberg A."/>
            <person name="Canback B."/>
            <person name="Coutinho P.M."/>
            <person name="Cullen D."/>
            <person name="Dalman K."/>
            <person name="Deflorio G."/>
            <person name="van Diepen L.T."/>
            <person name="Dunand C."/>
            <person name="Duplessis S."/>
            <person name="Durling M."/>
            <person name="Gonthier P."/>
            <person name="Grimwood J."/>
            <person name="Fossdal C.G."/>
            <person name="Hansson D."/>
            <person name="Henrissat B."/>
            <person name="Hietala A."/>
            <person name="Himmelstrand K."/>
            <person name="Hoffmeister D."/>
            <person name="Hogberg N."/>
            <person name="James T.Y."/>
            <person name="Karlsson M."/>
            <person name="Kohler A."/>
            <person name="Kues U."/>
            <person name="Lee Y.H."/>
            <person name="Lin Y.C."/>
            <person name="Lind M."/>
            <person name="Lindquist E."/>
            <person name="Lombard V."/>
            <person name="Lucas S."/>
            <person name="Lunden K."/>
            <person name="Morin E."/>
            <person name="Murat C."/>
            <person name="Park J."/>
            <person name="Raffaello T."/>
            <person name="Rouze P."/>
            <person name="Salamov A."/>
            <person name="Schmutz J."/>
            <person name="Solheim H."/>
            <person name="Stahlberg J."/>
            <person name="Velez H."/>
            <person name="de Vries R.P."/>
            <person name="Wiebenga A."/>
            <person name="Woodward S."/>
            <person name="Yakovlev I."/>
            <person name="Garbelotto M."/>
            <person name="Martin F."/>
            <person name="Grigoriev I.V."/>
            <person name="Stenlid J."/>
        </authorList>
    </citation>
    <scope>NUCLEOTIDE SEQUENCE [LARGE SCALE GENOMIC DNA]</scope>
    <source>
        <strain evidence="10 11">TC 32-1</strain>
    </source>
</reference>
<evidence type="ECO:0000256" key="2">
    <source>
        <dbReference type="ARBA" id="ARBA00022692"/>
    </source>
</evidence>
<feature type="signal peptide" evidence="8">
    <location>
        <begin position="1"/>
        <end position="24"/>
    </location>
</feature>
<dbReference type="SUPFAM" id="SSF52833">
    <property type="entry name" value="Thioredoxin-like"/>
    <property type="match status" value="2"/>
</dbReference>
<dbReference type="CDD" id="cd02961">
    <property type="entry name" value="PDI_a_family"/>
    <property type="match status" value="1"/>
</dbReference>
<dbReference type="AlphaFoldDB" id="W4KGZ2"/>
<evidence type="ECO:0000313" key="10">
    <source>
        <dbReference type="EMBL" id="ETW84595.1"/>
    </source>
</evidence>
<evidence type="ECO:0000256" key="4">
    <source>
        <dbReference type="ARBA" id="ARBA00023136"/>
    </source>
</evidence>
<evidence type="ECO:0000256" key="1">
    <source>
        <dbReference type="ARBA" id="ARBA00004389"/>
    </source>
</evidence>
<feature type="domain" description="Thioredoxin" evidence="9">
    <location>
        <begin position="16"/>
        <end position="138"/>
    </location>
</feature>
<dbReference type="GO" id="GO:0016853">
    <property type="term" value="F:isomerase activity"/>
    <property type="evidence" value="ECO:0007669"/>
    <property type="project" value="UniProtKB-KW"/>
</dbReference>
<dbReference type="Proteomes" id="UP000030671">
    <property type="component" value="Unassembled WGS sequence"/>
</dbReference>
<keyword evidence="11" id="KW-1185">Reference proteome</keyword>
<evidence type="ECO:0000256" key="6">
    <source>
        <dbReference type="SAM" id="MobiDB-lite"/>
    </source>
</evidence>
<keyword evidence="8" id="KW-0732">Signal</keyword>
<evidence type="ECO:0000256" key="7">
    <source>
        <dbReference type="SAM" id="Phobius"/>
    </source>
</evidence>
<dbReference type="EMBL" id="KI925456">
    <property type="protein sequence ID" value="ETW84595.1"/>
    <property type="molecule type" value="Genomic_DNA"/>
</dbReference>
<dbReference type="Pfam" id="PF00085">
    <property type="entry name" value="Thioredoxin"/>
    <property type="match status" value="2"/>
</dbReference>
<comment type="subcellular location">
    <subcellularLocation>
        <location evidence="1">Endoplasmic reticulum membrane</location>
        <topology evidence="1">Single-pass membrane protein</topology>
    </subcellularLocation>
</comment>
<feature type="transmembrane region" description="Helical" evidence="7">
    <location>
        <begin position="544"/>
        <end position="561"/>
    </location>
</feature>
<keyword evidence="10" id="KW-0413">Isomerase</keyword>
<accession>W4KGZ2</accession>
<feature type="domain" description="Thioredoxin" evidence="9">
    <location>
        <begin position="154"/>
        <end position="275"/>
    </location>
</feature>
<dbReference type="eggNOG" id="KOG0191">
    <property type="taxonomic scope" value="Eukaryota"/>
</dbReference>
<dbReference type="InterPro" id="IPR013766">
    <property type="entry name" value="Thioredoxin_domain"/>
</dbReference>
<sequence length="585" mass="64770">MRLFSLKGLARFPCSLLIASLALAGSALPAKSAASEVLTPDNFKQTISEGYWFIEHFSPWCPHCRDFAPLWDELVGDYTGTGVHLAQVNCAVHGDLCTENGISGYPQMNLYQDGRMVETFKGSRSRERLVAFVQKHTSIEPLPPVSSAKSHTEDHQITPHPEPSINLNPNGEVLALTPATFKNAAAEGNIFVKFFAPWCGHCKKLAPVWTKLATEMQHKLTIAEVNCDDHKALCKEQDVEGFPMLFLYSAGGQKTEYTGSRKLEVMKSWADKAVKPSVSKLEYSELEEVMKENSVIYLLIHQSEDEHLLKNTLTKAARPLLGSPPVFTSTDRSFLSHLSLPESSVPLLLALKDHDSHTPTSTLQLSANIPEKELNSWLTNNRLPTSMELGDGTFQQVMKAPHQPLVVIVSVPSEGSERTQLIQQVETIGQKWRQRADSEKGLPERGIVFTWMDGERWATWLKSMYGISDHGAVVIADHGKLVYYDTEPNGSRISLSSTSIFAALQGALTGAYHPKNSENAVERMARYLNSKLTTIETSVTNHPLMTAVILAVAVIGLFLGLRRLFSEDDQNGYYQHANGKGGRLD</sequence>
<dbReference type="PROSITE" id="PS51352">
    <property type="entry name" value="THIOREDOXIN_2"/>
    <property type="match status" value="2"/>
</dbReference>
<name>W4KGZ2_HETIT</name>
<dbReference type="InterPro" id="IPR017937">
    <property type="entry name" value="Thioredoxin_CS"/>
</dbReference>
<dbReference type="OrthoDB" id="72053at2759"/>
<evidence type="ECO:0000256" key="8">
    <source>
        <dbReference type="SAM" id="SignalP"/>
    </source>
</evidence>
<evidence type="ECO:0000259" key="9">
    <source>
        <dbReference type="PROSITE" id="PS51352"/>
    </source>
</evidence>
<gene>
    <name evidence="10" type="primary">TRX5_PDI</name>
    <name evidence="10" type="ORF">HETIRDRAFT_63361</name>
</gene>
<dbReference type="HOGENOM" id="CLU_021868_1_1_1"/>
<dbReference type="FunCoup" id="W4KGZ2">
    <property type="interactions" value="267"/>
</dbReference>